<dbReference type="Proteomes" id="UP000595437">
    <property type="component" value="Chromosome 13"/>
</dbReference>
<organism evidence="2 3">
    <name type="scientific">Caligus rogercresseyi</name>
    <name type="common">Sea louse</name>
    <dbReference type="NCBI Taxonomy" id="217165"/>
    <lineage>
        <taxon>Eukaryota</taxon>
        <taxon>Metazoa</taxon>
        <taxon>Ecdysozoa</taxon>
        <taxon>Arthropoda</taxon>
        <taxon>Crustacea</taxon>
        <taxon>Multicrustacea</taxon>
        <taxon>Hexanauplia</taxon>
        <taxon>Copepoda</taxon>
        <taxon>Siphonostomatoida</taxon>
        <taxon>Caligidae</taxon>
        <taxon>Caligus</taxon>
    </lineage>
</organism>
<feature type="compositionally biased region" description="Acidic residues" evidence="1">
    <location>
        <begin position="30"/>
        <end position="43"/>
    </location>
</feature>
<sequence length="120" mass="13646">MSGFEGIEDDGSYHNMDDSQLKKALMGDSEWSESDGSSEEEPSEDMKDYFNDLESELQRTKVEPVRERKNVSSKEELLEEQLKEPLNIDYTVFKNLLKSVENESWAGCGPASTLLKSVKM</sequence>
<proteinExistence type="predicted"/>
<gene>
    <name evidence="2" type="ORF">FKW44_019007</name>
</gene>
<accession>A0A7T8GVE4</accession>
<reference evidence="3" key="1">
    <citation type="submission" date="2021-01" db="EMBL/GenBank/DDBJ databases">
        <title>Caligus Genome Assembly.</title>
        <authorList>
            <person name="Gallardo-Escarate C."/>
        </authorList>
    </citation>
    <scope>NUCLEOTIDE SEQUENCE [LARGE SCALE GENOMIC DNA]</scope>
</reference>
<keyword evidence="3" id="KW-1185">Reference proteome</keyword>
<feature type="compositionally biased region" description="Basic and acidic residues" evidence="1">
    <location>
        <begin position="11"/>
        <end position="21"/>
    </location>
</feature>
<evidence type="ECO:0000256" key="1">
    <source>
        <dbReference type="SAM" id="MobiDB-lite"/>
    </source>
</evidence>
<feature type="region of interest" description="Disordered" evidence="1">
    <location>
        <begin position="1"/>
        <end position="74"/>
    </location>
</feature>
<feature type="compositionally biased region" description="Acidic residues" evidence="1">
    <location>
        <begin position="1"/>
        <end position="10"/>
    </location>
</feature>
<dbReference type="EMBL" id="CP045902">
    <property type="protein sequence ID" value="QQP38437.1"/>
    <property type="molecule type" value="Genomic_DNA"/>
</dbReference>
<feature type="compositionally biased region" description="Basic and acidic residues" evidence="1">
    <location>
        <begin position="44"/>
        <end position="74"/>
    </location>
</feature>
<name>A0A7T8GVE4_CALRO</name>
<evidence type="ECO:0000313" key="2">
    <source>
        <dbReference type="EMBL" id="QQP38437.1"/>
    </source>
</evidence>
<evidence type="ECO:0000313" key="3">
    <source>
        <dbReference type="Proteomes" id="UP000595437"/>
    </source>
</evidence>
<protein>
    <submittedName>
        <fullName evidence="2">Uncharacterized protein</fullName>
    </submittedName>
</protein>
<dbReference type="AlphaFoldDB" id="A0A7T8GVE4"/>